<organism evidence="2 3">
    <name type="scientific">Dreissena polymorpha</name>
    <name type="common">Zebra mussel</name>
    <name type="synonym">Mytilus polymorpha</name>
    <dbReference type="NCBI Taxonomy" id="45954"/>
    <lineage>
        <taxon>Eukaryota</taxon>
        <taxon>Metazoa</taxon>
        <taxon>Spiralia</taxon>
        <taxon>Lophotrochozoa</taxon>
        <taxon>Mollusca</taxon>
        <taxon>Bivalvia</taxon>
        <taxon>Autobranchia</taxon>
        <taxon>Heteroconchia</taxon>
        <taxon>Euheterodonta</taxon>
        <taxon>Imparidentia</taxon>
        <taxon>Neoheterodontei</taxon>
        <taxon>Myida</taxon>
        <taxon>Dreissenoidea</taxon>
        <taxon>Dreissenidae</taxon>
        <taxon>Dreissena</taxon>
    </lineage>
</organism>
<dbReference type="EMBL" id="JAIWYP010000009">
    <property type="protein sequence ID" value="KAH3778646.1"/>
    <property type="molecule type" value="Genomic_DNA"/>
</dbReference>
<protein>
    <submittedName>
        <fullName evidence="2">Uncharacterized protein</fullName>
    </submittedName>
</protein>
<dbReference type="Proteomes" id="UP000828390">
    <property type="component" value="Unassembled WGS sequence"/>
</dbReference>
<accession>A0A9D4EHI4</accession>
<dbReference type="AlphaFoldDB" id="A0A9D4EHI4"/>
<dbReference type="EMBL" id="JAIWYP010000009">
    <property type="protein sequence ID" value="KAH3778433.1"/>
    <property type="molecule type" value="Genomic_DNA"/>
</dbReference>
<reference evidence="2" key="2">
    <citation type="submission" date="2020-11" db="EMBL/GenBank/DDBJ databases">
        <authorList>
            <person name="McCartney M.A."/>
            <person name="Auch B."/>
            <person name="Kono T."/>
            <person name="Mallez S."/>
            <person name="Becker A."/>
            <person name="Gohl D.M."/>
            <person name="Silverstein K.A.T."/>
            <person name="Koren S."/>
            <person name="Bechman K.B."/>
            <person name="Herman A."/>
            <person name="Abrahante J.E."/>
            <person name="Garbe J."/>
        </authorList>
    </citation>
    <scope>NUCLEOTIDE SEQUENCE</scope>
    <source>
        <strain evidence="2">Duluth1</strain>
        <tissue evidence="2">Whole animal</tissue>
    </source>
</reference>
<comment type="caution">
    <text evidence="2">The sequence shown here is derived from an EMBL/GenBank/DDBJ whole genome shotgun (WGS) entry which is preliminary data.</text>
</comment>
<evidence type="ECO:0000313" key="2">
    <source>
        <dbReference type="EMBL" id="KAH3778646.1"/>
    </source>
</evidence>
<gene>
    <name evidence="1" type="ORF">DPMN_179891</name>
    <name evidence="2" type="ORF">DPMN_180116</name>
</gene>
<proteinExistence type="predicted"/>
<evidence type="ECO:0000313" key="3">
    <source>
        <dbReference type="Proteomes" id="UP000828390"/>
    </source>
</evidence>
<evidence type="ECO:0000313" key="1">
    <source>
        <dbReference type="EMBL" id="KAH3778433.1"/>
    </source>
</evidence>
<keyword evidence="3" id="KW-1185">Reference proteome</keyword>
<name>A0A9D4EHI4_DREPO</name>
<reference evidence="2" key="1">
    <citation type="journal article" date="2019" name="bioRxiv">
        <title>The Genome of the Zebra Mussel, Dreissena polymorpha: A Resource for Invasive Species Research.</title>
        <authorList>
            <person name="McCartney M.A."/>
            <person name="Auch B."/>
            <person name="Kono T."/>
            <person name="Mallez S."/>
            <person name="Zhang Y."/>
            <person name="Obille A."/>
            <person name="Becker A."/>
            <person name="Abrahante J.E."/>
            <person name="Garbe J."/>
            <person name="Badalamenti J.P."/>
            <person name="Herman A."/>
            <person name="Mangelson H."/>
            <person name="Liachko I."/>
            <person name="Sullivan S."/>
            <person name="Sone E.D."/>
            <person name="Koren S."/>
            <person name="Silverstein K.A.T."/>
            <person name="Beckman K.B."/>
            <person name="Gohl D.M."/>
        </authorList>
    </citation>
    <scope>NUCLEOTIDE SEQUENCE</scope>
    <source>
        <strain evidence="2">Duluth1</strain>
        <tissue evidence="2">Whole animal</tissue>
    </source>
</reference>
<sequence>MTTKPDCLLLWIPQGKTCVLQDHQACLPTSVDTLGKGLCSAGSSACLPTSVDTSGKDLCSTGSPSLPSYFC</sequence>